<keyword evidence="8" id="KW-1185">Reference proteome</keyword>
<evidence type="ECO:0000256" key="5">
    <source>
        <dbReference type="ARBA" id="ARBA00023004"/>
    </source>
</evidence>
<name>A0ABY6Q2S6_9GAMM</name>
<evidence type="ECO:0000313" key="7">
    <source>
        <dbReference type="EMBL" id="UZP73482.1"/>
    </source>
</evidence>
<evidence type="ECO:0000256" key="3">
    <source>
        <dbReference type="ARBA" id="ARBA00022964"/>
    </source>
</evidence>
<reference evidence="7 8" key="1">
    <citation type="submission" date="2019-02" db="EMBL/GenBank/DDBJ databases">
        <title>Halieaceae_genomes.</title>
        <authorList>
            <person name="Li S.-H."/>
        </authorList>
    </citation>
    <scope>NUCLEOTIDE SEQUENCE [LARGE SCALE GENOMIC DNA]</scope>
    <source>
        <strain evidence="7 8">JH123</strain>
    </source>
</reference>
<dbReference type="Pfam" id="PF02668">
    <property type="entry name" value="TauD"/>
    <property type="match status" value="1"/>
</dbReference>
<keyword evidence="3 7" id="KW-0223">Dioxygenase</keyword>
<sequence length="286" mass="31677">MNVFPICQGPDCNGFGADITGVDLANLTDNGFEAIYHAWLTFGVLRFKGQTLNKDSLQAFSQRFGPLEQIPTGRMTEEQKARLGNLFVTPISNIKVDGKPIGGLGDAEATWHSDMTYVELPPPASVLLGVEIPQNGGDTYFADQRAALASLPDTLRQRIDGLTIKHNAAHDSVGKLRPGFERFDDPRDAPGAVHPIVRKHNETGEACLYLGRREWAYIPGLSLDESEALLDELWSYAIPAGFVVEQNWTPGDVIIWDNRRCLHKRTSIDPSQRRLLLRCQVLARTA</sequence>
<feature type="domain" description="TauD/TfdA-like" evidence="6">
    <location>
        <begin position="14"/>
        <end position="279"/>
    </location>
</feature>
<keyword evidence="4" id="KW-0560">Oxidoreductase</keyword>
<dbReference type="InterPro" id="IPR042098">
    <property type="entry name" value="TauD-like_sf"/>
</dbReference>
<gene>
    <name evidence="7" type="ORF">E0F26_01480</name>
</gene>
<evidence type="ECO:0000256" key="1">
    <source>
        <dbReference type="ARBA" id="ARBA00005896"/>
    </source>
</evidence>
<dbReference type="InterPro" id="IPR051323">
    <property type="entry name" value="AtsK-like"/>
</dbReference>
<proteinExistence type="inferred from homology"/>
<dbReference type="EMBL" id="CP036501">
    <property type="protein sequence ID" value="UZP73482.1"/>
    <property type="molecule type" value="Genomic_DNA"/>
</dbReference>
<dbReference type="Proteomes" id="UP001317963">
    <property type="component" value="Chromosome"/>
</dbReference>
<dbReference type="InterPro" id="IPR003819">
    <property type="entry name" value="TauD/TfdA-like"/>
</dbReference>
<comment type="similarity">
    <text evidence="1">Belongs to the TfdA dioxygenase family.</text>
</comment>
<dbReference type="PANTHER" id="PTHR30468">
    <property type="entry name" value="ALPHA-KETOGLUTARATE-DEPENDENT SULFONATE DIOXYGENASE"/>
    <property type="match status" value="1"/>
</dbReference>
<dbReference type="GO" id="GO:0051213">
    <property type="term" value="F:dioxygenase activity"/>
    <property type="evidence" value="ECO:0007669"/>
    <property type="project" value="UniProtKB-KW"/>
</dbReference>
<dbReference type="Gene3D" id="3.60.130.10">
    <property type="entry name" value="Clavaminate synthase-like"/>
    <property type="match status" value="1"/>
</dbReference>
<dbReference type="RefSeq" id="WP_279242273.1">
    <property type="nucleotide sequence ID" value="NZ_CP036501.1"/>
</dbReference>
<keyword evidence="2" id="KW-0479">Metal-binding</keyword>
<protein>
    <submittedName>
        <fullName evidence="7">TauD/TfdA family dioxygenase</fullName>
    </submittedName>
</protein>
<dbReference type="PANTHER" id="PTHR30468:SF1">
    <property type="entry name" value="ALPHA-KETOGLUTARATE-DEPENDENT SULFONATE DIOXYGENASE"/>
    <property type="match status" value="1"/>
</dbReference>
<evidence type="ECO:0000259" key="6">
    <source>
        <dbReference type="Pfam" id="PF02668"/>
    </source>
</evidence>
<dbReference type="SUPFAM" id="SSF51197">
    <property type="entry name" value="Clavaminate synthase-like"/>
    <property type="match status" value="1"/>
</dbReference>
<accession>A0ABY6Q2S6</accession>
<evidence type="ECO:0000256" key="4">
    <source>
        <dbReference type="ARBA" id="ARBA00023002"/>
    </source>
</evidence>
<evidence type="ECO:0000313" key="8">
    <source>
        <dbReference type="Proteomes" id="UP001317963"/>
    </source>
</evidence>
<evidence type="ECO:0000256" key="2">
    <source>
        <dbReference type="ARBA" id="ARBA00022723"/>
    </source>
</evidence>
<keyword evidence="5" id="KW-0408">Iron</keyword>
<organism evidence="7 8">
    <name type="scientific">Candidatus Paraluminiphilus aquimaris</name>
    <dbReference type="NCBI Taxonomy" id="2518994"/>
    <lineage>
        <taxon>Bacteria</taxon>
        <taxon>Pseudomonadati</taxon>
        <taxon>Pseudomonadota</taxon>
        <taxon>Gammaproteobacteria</taxon>
        <taxon>Cellvibrionales</taxon>
        <taxon>Halieaceae</taxon>
        <taxon>Candidatus Paraluminiphilus</taxon>
    </lineage>
</organism>